<name>A0ABP7TPE6_9BURK</name>
<gene>
    <name evidence="1" type="ORF">GCM10022212_29290</name>
</gene>
<sequence>MIRPNSGQNIQDANLIKMRITHGYEPKVPLLRSVYAVYLAWLDTGTDDFTTQLIRQGRIPVDTHVTLQMQSDAFEQDPVSMPGMGNNGNPVEFAPRPAAARSARARAVATAAIAMGRVAR</sequence>
<accession>A0ABP7TPE6</accession>
<comment type="caution">
    <text evidence="1">The sequence shown here is derived from an EMBL/GenBank/DDBJ whole genome shotgun (WGS) entry which is preliminary data.</text>
</comment>
<proteinExistence type="predicted"/>
<keyword evidence="2" id="KW-1185">Reference proteome</keyword>
<evidence type="ECO:0000313" key="2">
    <source>
        <dbReference type="Proteomes" id="UP001501353"/>
    </source>
</evidence>
<evidence type="ECO:0000313" key="1">
    <source>
        <dbReference type="EMBL" id="GAA4029275.1"/>
    </source>
</evidence>
<organism evidence="1 2">
    <name type="scientific">Actimicrobium antarcticum</name>
    <dbReference type="NCBI Taxonomy" id="1051899"/>
    <lineage>
        <taxon>Bacteria</taxon>
        <taxon>Pseudomonadati</taxon>
        <taxon>Pseudomonadota</taxon>
        <taxon>Betaproteobacteria</taxon>
        <taxon>Burkholderiales</taxon>
        <taxon>Oxalobacteraceae</taxon>
        <taxon>Actimicrobium</taxon>
    </lineage>
</organism>
<reference evidence="2" key="1">
    <citation type="journal article" date="2019" name="Int. J. Syst. Evol. Microbiol.">
        <title>The Global Catalogue of Microorganisms (GCM) 10K type strain sequencing project: providing services to taxonomists for standard genome sequencing and annotation.</title>
        <authorList>
            <consortium name="The Broad Institute Genomics Platform"/>
            <consortium name="The Broad Institute Genome Sequencing Center for Infectious Disease"/>
            <person name="Wu L."/>
            <person name="Ma J."/>
        </authorList>
    </citation>
    <scope>NUCLEOTIDE SEQUENCE [LARGE SCALE GENOMIC DNA]</scope>
    <source>
        <strain evidence="2">JCM 16673</strain>
    </source>
</reference>
<dbReference type="RefSeq" id="WP_344764238.1">
    <property type="nucleotide sequence ID" value="NZ_BAAAZE010000012.1"/>
</dbReference>
<dbReference type="Proteomes" id="UP001501353">
    <property type="component" value="Unassembled WGS sequence"/>
</dbReference>
<dbReference type="EMBL" id="BAAAZE010000012">
    <property type="protein sequence ID" value="GAA4029275.1"/>
    <property type="molecule type" value="Genomic_DNA"/>
</dbReference>
<protein>
    <submittedName>
        <fullName evidence="1">Uncharacterized protein</fullName>
    </submittedName>
</protein>